<gene>
    <name evidence="2" type="ORF">FB388_2248</name>
</gene>
<dbReference type="InterPro" id="IPR018721">
    <property type="entry name" value="DUF2252"/>
</dbReference>
<proteinExistence type="predicted"/>
<evidence type="ECO:0000313" key="3">
    <source>
        <dbReference type="Proteomes" id="UP000319818"/>
    </source>
</evidence>
<evidence type="ECO:0000313" key="2">
    <source>
        <dbReference type="EMBL" id="TQM44862.1"/>
    </source>
</evidence>
<evidence type="ECO:0000256" key="1">
    <source>
        <dbReference type="SAM" id="MobiDB-lite"/>
    </source>
</evidence>
<organism evidence="2 3">
    <name type="scientific">Pseudonocardia cypriaca</name>
    <dbReference type="NCBI Taxonomy" id="882449"/>
    <lineage>
        <taxon>Bacteria</taxon>
        <taxon>Bacillati</taxon>
        <taxon>Actinomycetota</taxon>
        <taxon>Actinomycetes</taxon>
        <taxon>Pseudonocardiales</taxon>
        <taxon>Pseudonocardiaceae</taxon>
        <taxon>Pseudonocardia</taxon>
    </lineage>
</organism>
<name>A0A543GFK5_9PSEU</name>
<protein>
    <submittedName>
        <fullName evidence="2">Uncharacterized protein (DUF2252 family)</fullName>
    </submittedName>
</protein>
<feature type="region of interest" description="Disordered" evidence="1">
    <location>
        <begin position="1"/>
        <end position="60"/>
    </location>
</feature>
<reference evidence="2 3" key="1">
    <citation type="submission" date="2019-06" db="EMBL/GenBank/DDBJ databases">
        <title>Sequencing the genomes of 1000 actinobacteria strains.</title>
        <authorList>
            <person name="Klenk H.-P."/>
        </authorList>
    </citation>
    <scope>NUCLEOTIDE SEQUENCE [LARGE SCALE GENOMIC DNA]</scope>
    <source>
        <strain evidence="2 3">DSM 45511</strain>
    </source>
</reference>
<dbReference type="OrthoDB" id="1491115at2"/>
<sequence length="485" mass="53700">MTRTAGRTRAAARTPGAAEVRHPTRAERVATGRALRSEFPRSSHAELPPERRDRDPLELLSSQDAARVPELLPIRYARMAVSPFTFYRGAAQVMADDLASTPRTGLTVQACGDAHLSNFGLFASPERRLVFDINDFDETLPGPWEWDVKRLATSVEVAGRENGYPAKERRAIVEASVAAYRNCMRDLAGKTSLEVWYTHITSDELAERFGSNVSRSGRKLLSKTFAKARTRSNLGALERFVGEQDGQQRLLADAPLVVPVRDLVEPGTDPDELAAQLRDMLARYRETLEPERRALFDRFQLVDMARKVVGVGSVGTRCWMLLLLGTDERDPLFLQAKEAEPSALEAYVGRSEYDNAGQRVVVGQRLMQTVSDIFLGWIRASGFDGRRRDFYLRQLRDWKGSAEVETMLPAGMKAYGELCGWTLARAHARSGDRIAIAAYLGSGASFDVAVAEFARRYADRNTDDHGALVSAIGSGHVVAAEPLID</sequence>
<dbReference type="RefSeq" id="WP_142100023.1">
    <property type="nucleotide sequence ID" value="NZ_VFPH01000001.1"/>
</dbReference>
<dbReference type="PANTHER" id="PTHR39441:SF1">
    <property type="entry name" value="DUF2252 DOMAIN-CONTAINING PROTEIN"/>
    <property type="match status" value="1"/>
</dbReference>
<feature type="compositionally biased region" description="Basic and acidic residues" evidence="1">
    <location>
        <begin position="19"/>
        <end position="57"/>
    </location>
</feature>
<dbReference type="EMBL" id="VFPH01000001">
    <property type="protein sequence ID" value="TQM44862.1"/>
    <property type="molecule type" value="Genomic_DNA"/>
</dbReference>
<dbReference type="Pfam" id="PF10009">
    <property type="entry name" value="DUF2252"/>
    <property type="match status" value="1"/>
</dbReference>
<dbReference type="Proteomes" id="UP000319818">
    <property type="component" value="Unassembled WGS sequence"/>
</dbReference>
<comment type="caution">
    <text evidence="2">The sequence shown here is derived from an EMBL/GenBank/DDBJ whole genome shotgun (WGS) entry which is preliminary data.</text>
</comment>
<accession>A0A543GFK5</accession>
<feature type="compositionally biased region" description="Low complexity" evidence="1">
    <location>
        <begin position="1"/>
        <end position="18"/>
    </location>
</feature>
<dbReference type="AlphaFoldDB" id="A0A543GFK5"/>
<dbReference type="PANTHER" id="PTHR39441">
    <property type="entry name" value="DUF2252 DOMAIN-CONTAINING PROTEIN"/>
    <property type="match status" value="1"/>
</dbReference>
<keyword evidence="3" id="KW-1185">Reference proteome</keyword>